<feature type="region of interest" description="Disordered" evidence="1">
    <location>
        <begin position="62"/>
        <end position="87"/>
    </location>
</feature>
<sequence>MILQHTPSSRLRATSLVQRASTTPLQQNCHTSAQLRRAILQTRHHHLCTLRHRKFFFLTQQPRKMQEQNRNRASSAAPPFARTSAVTLPPPDSAHLLPSSLRHLFASAPHVVTTTFLHLFK</sequence>
<accession>A0A4D6LEJ9</accession>
<gene>
    <name evidence="2" type="ORF">DEO72_LG3g1572</name>
</gene>
<evidence type="ECO:0000313" key="2">
    <source>
        <dbReference type="EMBL" id="QCD87041.1"/>
    </source>
</evidence>
<evidence type="ECO:0000256" key="1">
    <source>
        <dbReference type="SAM" id="MobiDB-lite"/>
    </source>
</evidence>
<protein>
    <submittedName>
        <fullName evidence="2">Uncharacterized protein</fullName>
    </submittedName>
</protein>
<proteinExistence type="predicted"/>
<dbReference type="Proteomes" id="UP000501690">
    <property type="component" value="Linkage Group LG3"/>
</dbReference>
<organism evidence="2 3">
    <name type="scientific">Vigna unguiculata</name>
    <name type="common">Cowpea</name>
    <dbReference type="NCBI Taxonomy" id="3917"/>
    <lineage>
        <taxon>Eukaryota</taxon>
        <taxon>Viridiplantae</taxon>
        <taxon>Streptophyta</taxon>
        <taxon>Embryophyta</taxon>
        <taxon>Tracheophyta</taxon>
        <taxon>Spermatophyta</taxon>
        <taxon>Magnoliopsida</taxon>
        <taxon>eudicotyledons</taxon>
        <taxon>Gunneridae</taxon>
        <taxon>Pentapetalae</taxon>
        <taxon>rosids</taxon>
        <taxon>fabids</taxon>
        <taxon>Fabales</taxon>
        <taxon>Fabaceae</taxon>
        <taxon>Papilionoideae</taxon>
        <taxon>50 kb inversion clade</taxon>
        <taxon>NPAAA clade</taxon>
        <taxon>indigoferoid/millettioid clade</taxon>
        <taxon>Phaseoleae</taxon>
        <taxon>Vigna</taxon>
    </lineage>
</organism>
<name>A0A4D6LEJ9_VIGUN</name>
<dbReference type="AlphaFoldDB" id="A0A4D6LEJ9"/>
<reference evidence="2 3" key="1">
    <citation type="submission" date="2019-04" db="EMBL/GenBank/DDBJ databases">
        <title>An improved genome assembly and genetic linkage map for asparagus bean, Vigna unguiculata ssp. sesquipedialis.</title>
        <authorList>
            <person name="Xia Q."/>
            <person name="Zhang R."/>
            <person name="Dong Y."/>
        </authorList>
    </citation>
    <scope>NUCLEOTIDE SEQUENCE [LARGE SCALE GENOMIC DNA]</scope>
    <source>
        <tissue evidence="2">Leaf</tissue>
    </source>
</reference>
<evidence type="ECO:0000313" key="3">
    <source>
        <dbReference type="Proteomes" id="UP000501690"/>
    </source>
</evidence>
<dbReference type="EMBL" id="CP039347">
    <property type="protein sequence ID" value="QCD87041.1"/>
    <property type="molecule type" value="Genomic_DNA"/>
</dbReference>
<keyword evidence="3" id="KW-1185">Reference proteome</keyword>